<accession>A0ABU7A718</accession>
<proteinExistence type="predicted"/>
<keyword evidence="2" id="KW-1185">Reference proteome</keyword>
<evidence type="ECO:0000313" key="2">
    <source>
        <dbReference type="Proteomes" id="UP001345963"/>
    </source>
</evidence>
<sequence>MMWMLLLSKEDSKLAVFSISEEASDCSLYRVVADSDAPALDNPTWFWFFFLLAVKIPWITRCGEPHQESTNLVHNEPIPKATRSCPVIAHKCILNKLVKIFSVSTVCCSRVSRFKV</sequence>
<organism evidence="1 2">
    <name type="scientific">Ataeniobius toweri</name>
    <dbReference type="NCBI Taxonomy" id="208326"/>
    <lineage>
        <taxon>Eukaryota</taxon>
        <taxon>Metazoa</taxon>
        <taxon>Chordata</taxon>
        <taxon>Craniata</taxon>
        <taxon>Vertebrata</taxon>
        <taxon>Euteleostomi</taxon>
        <taxon>Actinopterygii</taxon>
        <taxon>Neopterygii</taxon>
        <taxon>Teleostei</taxon>
        <taxon>Neoteleostei</taxon>
        <taxon>Acanthomorphata</taxon>
        <taxon>Ovalentaria</taxon>
        <taxon>Atherinomorphae</taxon>
        <taxon>Cyprinodontiformes</taxon>
        <taxon>Goodeidae</taxon>
        <taxon>Ataeniobius</taxon>
    </lineage>
</organism>
<reference evidence="1 2" key="1">
    <citation type="submission" date="2021-07" db="EMBL/GenBank/DDBJ databases">
        <authorList>
            <person name="Palmer J.M."/>
        </authorList>
    </citation>
    <scope>NUCLEOTIDE SEQUENCE [LARGE SCALE GENOMIC DNA]</scope>
    <source>
        <strain evidence="1 2">AT_MEX2019</strain>
        <tissue evidence="1">Muscle</tissue>
    </source>
</reference>
<protein>
    <submittedName>
        <fullName evidence="1">Uncharacterized protein</fullName>
    </submittedName>
</protein>
<dbReference type="Proteomes" id="UP001345963">
    <property type="component" value="Unassembled WGS sequence"/>
</dbReference>
<dbReference type="EMBL" id="JAHUTI010002833">
    <property type="protein sequence ID" value="MED6233564.1"/>
    <property type="molecule type" value="Genomic_DNA"/>
</dbReference>
<comment type="caution">
    <text evidence="1">The sequence shown here is derived from an EMBL/GenBank/DDBJ whole genome shotgun (WGS) entry which is preliminary data.</text>
</comment>
<evidence type="ECO:0000313" key="1">
    <source>
        <dbReference type="EMBL" id="MED6233564.1"/>
    </source>
</evidence>
<gene>
    <name evidence="1" type="ORF">ATANTOWER_013460</name>
</gene>
<name>A0ABU7A718_9TELE</name>